<reference evidence="1" key="1">
    <citation type="journal article" date="2015" name="Nature">
        <title>Complex archaea that bridge the gap between prokaryotes and eukaryotes.</title>
        <authorList>
            <person name="Spang A."/>
            <person name="Saw J.H."/>
            <person name="Jorgensen S.L."/>
            <person name="Zaremba-Niedzwiedzka K."/>
            <person name="Martijn J."/>
            <person name="Lind A.E."/>
            <person name="van Eijk R."/>
            <person name="Schleper C."/>
            <person name="Guy L."/>
            <person name="Ettema T.J."/>
        </authorList>
    </citation>
    <scope>NUCLEOTIDE SEQUENCE</scope>
</reference>
<dbReference type="EMBL" id="LAZR01043313">
    <property type="protein sequence ID" value="KKL07387.1"/>
    <property type="molecule type" value="Genomic_DNA"/>
</dbReference>
<sequence length="220" mass="24681">MRPVGYLVKHETLCGERGSFFDYVIAGNGVFVEAEGPLLAARAPVAEANIRGLMSTEAKVVLRHGLIPSHLFDLALSVMLADPEHERYLAIAWRDGRYRLLEPQQVPAGAGVSYQRVEDVVLDLHSHCGMEAYFSLTDNGDEQGLKLYGVVGKLNGRPQLRLRIGVYGYFHELPWDQVFLGALAGVDDLFDLTEAAELEIEERSHRLFGIRIPFWRRAYV</sequence>
<proteinExistence type="predicted"/>
<dbReference type="AlphaFoldDB" id="A0A0F9B0U8"/>
<evidence type="ECO:0000313" key="1">
    <source>
        <dbReference type="EMBL" id="KKL07387.1"/>
    </source>
</evidence>
<organism evidence="1">
    <name type="scientific">marine sediment metagenome</name>
    <dbReference type="NCBI Taxonomy" id="412755"/>
    <lineage>
        <taxon>unclassified sequences</taxon>
        <taxon>metagenomes</taxon>
        <taxon>ecological metagenomes</taxon>
    </lineage>
</organism>
<comment type="caution">
    <text evidence="1">The sequence shown here is derived from an EMBL/GenBank/DDBJ whole genome shotgun (WGS) entry which is preliminary data.</text>
</comment>
<protein>
    <recommendedName>
        <fullName evidence="2">JAB domain-containing protein</fullName>
    </recommendedName>
</protein>
<gene>
    <name evidence="1" type="ORF">LCGC14_2586530</name>
</gene>
<evidence type="ECO:0008006" key="2">
    <source>
        <dbReference type="Google" id="ProtNLM"/>
    </source>
</evidence>
<name>A0A0F9B0U8_9ZZZZ</name>
<accession>A0A0F9B0U8</accession>